<dbReference type="InterPro" id="IPR041168">
    <property type="entry name" value="LodA_N"/>
</dbReference>
<evidence type="ECO:0008006" key="5">
    <source>
        <dbReference type="Google" id="ProtNLM"/>
    </source>
</evidence>
<comment type="caution">
    <text evidence="3">The sequence shown here is derived from an EMBL/GenBank/DDBJ whole genome shotgun (WGS) entry which is preliminary data.</text>
</comment>
<evidence type="ECO:0000259" key="2">
    <source>
        <dbReference type="Pfam" id="PF18417"/>
    </source>
</evidence>
<feature type="domain" description="L-Lysine epsilon oxidase N-terminal" evidence="1">
    <location>
        <begin position="31"/>
        <end position="246"/>
    </location>
</feature>
<dbReference type="InterPro" id="IPR041173">
    <property type="entry name" value="LodA_C"/>
</dbReference>
<dbReference type="CDD" id="cd14730">
    <property type="entry name" value="LodA_like"/>
    <property type="match status" value="1"/>
</dbReference>
<feature type="domain" description="L-lysine epsilon oxidase C-terminal" evidence="2">
    <location>
        <begin position="376"/>
        <end position="492"/>
    </location>
</feature>
<evidence type="ECO:0000313" key="4">
    <source>
        <dbReference type="Proteomes" id="UP000183471"/>
    </source>
</evidence>
<proteinExistence type="predicted"/>
<protein>
    <recommendedName>
        <fullName evidence="5">L-lysine 6-oxidase</fullName>
    </recommendedName>
</protein>
<dbReference type="Pfam" id="PF18417">
    <property type="entry name" value="LodA_C"/>
    <property type="match status" value="1"/>
</dbReference>
<dbReference type="Proteomes" id="UP000183471">
    <property type="component" value="Unassembled WGS sequence"/>
</dbReference>
<keyword evidence="4" id="KW-1185">Reference proteome</keyword>
<reference evidence="3 4" key="1">
    <citation type="submission" date="2016-10" db="EMBL/GenBank/DDBJ databases">
        <authorList>
            <person name="Varghese N."/>
            <person name="Submissions S."/>
        </authorList>
    </citation>
    <scope>NUCLEOTIDE SEQUENCE [LARGE SCALE GENOMIC DNA]</scope>
    <source>
        <strain evidence="3 4">Nl1</strain>
    </source>
</reference>
<evidence type="ECO:0000313" key="3">
    <source>
        <dbReference type="EMBL" id="SDQ59510.1"/>
    </source>
</evidence>
<organism evidence="3 4">
    <name type="scientific">Nitrosospira multiformis</name>
    <dbReference type="NCBI Taxonomy" id="1231"/>
    <lineage>
        <taxon>Bacteria</taxon>
        <taxon>Pseudomonadati</taxon>
        <taxon>Pseudomonadota</taxon>
        <taxon>Betaproteobacteria</taxon>
        <taxon>Nitrosomonadales</taxon>
        <taxon>Nitrosomonadaceae</taxon>
        <taxon>Nitrosospira</taxon>
    </lineage>
</organism>
<name>A0ABY0TCI3_9PROT</name>
<dbReference type="Pfam" id="PF17990">
    <property type="entry name" value="LodA_N"/>
    <property type="match status" value="1"/>
</dbReference>
<dbReference type="EMBL" id="FNKY01000001">
    <property type="protein sequence ID" value="SDQ59510.1"/>
    <property type="molecule type" value="Genomic_DNA"/>
</dbReference>
<evidence type="ECO:0000259" key="1">
    <source>
        <dbReference type="Pfam" id="PF17990"/>
    </source>
</evidence>
<sequence length="544" mass="60034">MGSYYYLKGGTDFFLNFYREQVKMKTIYRIYPAIGVARIGNSETGYFLGPESPGIVPEGPYRDDSSPGKIKPQGVRFRIYKFTRDEFGKESLNNEVMLDKKTKITWSVHLANSKAAGGNFPPGGPSSSPRNAGYDRAGLVVDASLQSVSGKNKTALALSGEIHFIRNGNVEGSEKVELGRLLTDEKGRLIVVGGPGKSGSPTGRGLDSFANNDGWYDGVSDGPVSAVVEVDGEIPVTAEGGAWVVVAPPSYAPGIENVTTWYDQALNVAARNFSPRLIKNVPSFTRDIYPILKRTVMLHWVVEQENRHHGTAGNFLNVARLSKLADKSENGKSARESVFRWLMKPNTRVDPNTPPPQLPPAMPKVNSGLDPDNPEQGEYTALTEYQYTMMEKWSQGNFEADWTAEPVPVPFDELPLKLRPDALTRASLEGCIGAPFFPGIEVTYVIAQAATYEGSFRIKHTLPPGFLTERMALPWQADFLACGELWWPAQRPVDVVTASGRIQPFSRGIQDYGDMVRWWTELGFVVKKGEKFVEDERNPIDGQS</sequence>
<dbReference type="InterPro" id="IPR033798">
    <property type="entry name" value="LodA-like"/>
</dbReference>
<gene>
    <name evidence="3" type="ORF">SAMN05216402_1470</name>
</gene>
<accession>A0ABY0TCI3</accession>